<dbReference type="EMBL" id="FOUY01000067">
    <property type="protein sequence ID" value="SFO48653.1"/>
    <property type="molecule type" value="Genomic_DNA"/>
</dbReference>
<dbReference type="AlphaFoldDB" id="A0A1I5HK84"/>
<gene>
    <name evidence="2" type="ORF">SAMN05216207_106718</name>
</gene>
<sequence>MGTDASGSHAAFIVSENGPPNRSHIFTDPGHSDSGVVHLSVLDQASIRT</sequence>
<evidence type="ECO:0000313" key="2">
    <source>
        <dbReference type="EMBL" id="SFO48653.1"/>
    </source>
</evidence>
<dbReference type="Proteomes" id="UP000199614">
    <property type="component" value="Unassembled WGS sequence"/>
</dbReference>
<evidence type="ECO:0000256" key="1">
    <source>
        <dbReference type="SAM" id="MobiDB-lite"/>
    </source>
</evidence>
<proteinExistence type="predicted"/>
<feature type="region of interest" description="Disordered" evidence="1">
    <location>
        <begin position="1"/>
        <end position="30"/>
    </location>
</feature>
<protein>
    <submittedName>
        <fullName evidence="2">Uncharacterized protein</fullName>
    </submittedName>
</protein>
<keyword evidence="3" id="KW-1185">Reference proteome</keyword>
<name>A0A1I5HK84_PSUAM</name>
<organism evidence="2 3">
    <name type="scientific">Pseudonocardia ammonioxydans</name>
    <dbReference type="NCBI Taxonomy" id="260086"/>
    <lineage>
        <taxon>Bacteria</taxon>
        <taxon>Bacillati</taxon>
        <taxon>Actinomycetota</taxon>
        <taxon>Actinomycetes</taxon>
        <taxon>Pseudonocardiales</taxon>
        <taxon>Pseudonocardiaceae</taxon>
        <taxon>Pseudonocardia</taxon>
    </lineage>
</organism>
<accession>A0A1I5HK84</accession>
<evidence type="ECO:0000313" key="3">
    <source>
        <dbReference type="Proteomes" id="UP000199614"/>
    </source>
</evidence>
<dbReference type="STRING" id="260086.SAMN05216207_106718"/>
<reference evidence="2 3" key="1">
    <citation type="submission" date="2016-10" db="EMBL/GenBank/DDBJ databases">
        <authorList>
            <person name="de Groot N.N."/>
        </authorList>
    </citation>
    <scope>NUCLEOTIDE SEQUENCE [LARGE SCALE GENOMIC DNA]</scope>
    <source>
        <strain evidence="2 3">CGMCC 4.1877</strain>
    </source>
</reference>